<proteinExistence type="predicted"/>
<reference evidence="5" key="1">
    <citation type="submission" date="2020-05" db="UniProtKB">
        <authorList>
            <consortium name="EnsemblMetazoa"/>
        </authorList>
    </citation>
    <scope>IDENTIFICATION</scope>
    <source>
        <strain evidence="5">Aabys</strain>
    </source>
</reference>
<dbReference type="PANTHER" id="PTHR12243">
    <property type="entry name" value="MADF DOMAIN TRANSCRIPTION FACTOR"/>
    <property type="match status" value="1"/>
</dbReference>
<feature type="domain" description="BESS" evidence="4">
    <location>
        <begin position="229"/>
        <end position="268"/>
    </location>
</feature>
<dbReference type="GO" id="GO:0005634">
    <property type="term" value="C:nucleus"/>
    <property type="evidence" value="ECO:0007669"/>
    <property type="project" value="UniProtKB-SubCell"/>
</dbReference>
<dbReference type="PANTHER" id="PTHR12243:SF67">
    <property type="entry name" value="COREPRESSOR OF PANGOLIN, ISOFORM A-RELATED"/>
    <property type="match status" value="1"/>
</dbReference>
<gene>
    <name evidence="5" type="primary">105261813</name>
    <name evidence="7" type="synonym">LOC105261813</name>
</gene>
<sequence>MEAEQIIAEVKKRPVIWDSTEECYKNKAMKNDAWLEVAANLEKNFKNMSEVEQKSVLHDINMKWRSIRDNYVRYKKKMSEVNSRRCGVFEGKPVRSYIYAKQLRFLNKCLPKESPAKDAPTTPTTTTTTSVSTDYIDPMELVQTEVFESVPDYPSAETEDNDTTTCSYTLPAKKARCNSYNNSPGPATFQPATSKSQDFQFSSNAAGQNEKTIEEKLLKFMEEFKPRKFDEDFSFFESLMPTIKDFSNDEKLEFRIKTLQLMQDIKKKRENSSPLACPPFIKIKEEI</sequence>
<dbReference type="VEuPathDB" id="VectorBase:MDOA015862"/>
<evidence type="ECO:0000259" key="3">
    <source>
        <dbReference type="PROSITE" id="PS51029"/>
    </source>
</evidence>
<feature type="compositionally biased region" description="Low complexity" evidence="2">
    <location>
        <begin position="120"/>
        <end position="129"/>
    </location>
</feature>
<dbReference type="InterPro" id="IPR006578">
    <property type="entry name" value="MADF-dom"/>
</dbReference>
<evidence type="ECO:0000313" key="5">
    <source>
        <dbReference type="EnsemblMetazoa" id="MDOA015862-PA"/>
    </source>
</evidence>
<dbReference type="EnsemblMetazoa" id="MDOA015862-RA">
    <property type="protein sequence ID" value="MDOA015862-PA"/>
    <property type="gene ID" value="MDOA015862"/>
</dbReference>
<dbReference type="PROSITE" id="PS51031">
    <property type="entry name" value="BESS"/>
    <property type="match status" value="1"/>
</dbReference>
<dbReference type="RefSeq" id="XP_011292578.1">
    <property type="nucleotide sequence ID" value="XM_011294276.2"/>
</dbReference>
<dbReference type="Proteomes" id="UP001652621">
    <property type="component" value="Unplaced"/>
</dbReference>
<keyword evidence="1" id="KW-0539">Nucleus</keyword>
<evidence type="ECO:0000259" key="4">
    <source>
        <dbReference type="PROSITE" id="PS51031"/>
    </source>
</evidence>
<dbReference type="GO" id="GO:0003677">
    <property type="term" value="F:DNA binding"/>
    <property type="evidence" value="ECO:0007669"/>
    <property type="project" value="InterPro"/>
</dbReference>
<dbReference type="InterPro" id="IPR039353">
    <property type="entry name" value="TF_Adf1"/>
</dbReference>
<comment type="subcellular location">
    <subcellularLocation>
        <location evidence="1">Nucleus</location>
    </subcellularLocation>
</comment>
<dbReference type="STRING" id="7370.A0A1I8NIT7"/>
<dbReference type="Pfam" id="PF10545">
    <property type="entry name" value="MADF_DNA_bdg"/>
    <property type="match status" value="1"/>
</dbReference>
<evidence type="ECO:0000256" key="2">
    <source>
        <dbReference type="SAM" id="MobiDB-lite"/>
    </source>
</evidence>
<dbReference type="AlphaFoldDB" id="A0A1I8NIT7"/>
<accession>A0A1I8NIT7</accession>
<feature type="region of interest" description="Disordered" evidence="2">
    <location>
        <begin position="112"/>
        <end position="131"/>
    </location>
</feature>
<feature type="domain" description="MADF" evidence="3">
    <location>
        <begin position="5"/>
        <end position="111"/>
    </location>
</feature>
<evidence type="ECO:0000313" key="6">
    <source>
        <dbReference type="Proteomes" id="UP001652621"/>
    </source>
</evidence>
<dbReference type="GeneID" id="105261813"/>
<name>A0A1I8NIT7_MUSDO</name>
<dbReference type="GO" id="GO:0005667">
    <property type="term" value="C:transcription regulator complex"/>
    <property type="evidence" value="ECO:0007669"/>
    <property type="project" value="TreeGrafter"/>
</dbReference>
<dbReference type="OrthoDB" id="8038273at2759"/>
<dbReference type="KEGG" id="mde:105261813"/>
<dbReference type="Pfam" id="PF02944">
    <property type="entry name" value="BESS"/>
    <property type="match status" value="1"/>
</dbReference>
<protein>
    <submittedName>
        <fullName evidence="7">Uncharacterized protein LOC105261813</fullName>
    </submittedName>
</protein>
<evidence type="ECO:0000313" key="7">
    <source>
        <dbReference type="RefSeq" id="XP_011292578.1"/>
    </source>
</evidence>
<dbReference type="VEuPathDB" id="VectorBase:MDOMA2_012836"/>
<reference evidence="7" key="2">
    <citation type="submission" date="2025-04" db="UniProtKB">
        <authorList>
            <consortium name="RefSeq"/>
        </authorList>
    </citation>
    <scope>IDENTIFICATION</scope>
    <source>
        <strain evidence="7">Aabys</strain>
    </source>
</reference>
<evidence type="ECO:0000256" key="1">
    <source>
        <dbReference type="PROSITE-ProRule" id="PRU00371"/>
    </source>
</evidence>
<dbReference type="PROSITE" id="PS51029">
    <property type="entry name" value="MADF"/>
    <property type="match status" value="1"/>
</dbReference>
<dbReference type="InterPro" id="IPR004210">
    <property type="entry name" value="BESS_motif"/>
</dbReference>
<dbReference type="SMART" id="SM00595">
    <property type="entry name" value="MADF"/>
    <property type="match status" value="1"/>
</dbReference>
<keyword evidence="6" id="KW-1185">Reference proteome</keyword>
<dbReference type="GO" id="GO:0006357">
    <property type="term" value="P:regulation of transcription by RNA polymerase II"/>
    <property type="evidence" value="ECO:0007669"/>
    <property type="project" value="TreeGrafter"/>
</dbReference>
<organism evidence="5">
    <name type="scientific">Musca domestica</name>
    <name type="common">House fly</name>
    <dbReference type="NCBI Taxonomy" id="7370"/>
    <lineage>
        <taxon>Eukaryota</taxon>
        <taxon>Metazoa</taxon>
        <taxon>Ecdysozoa</taxon>
        <taxon>Arthropoda</taxon>
        <taxon>Hexapoda</taxon>
        <taxon>Insecta</taxon>
        <taxon>Pterygota</taxon>
        <taxon>Neoptera</taxon>
        <taxon>Endopterygota</taxon>
        <taxon>Diptera</taxon>
        <taxon>Brachycera</taxon>
        <taxon>Muscomorpha</taxon>
        <taxon>Muscoidea</taxon>
        <taxon>Muscidae</taxon>
        <taxon>Musca</taxon>
    </lineage>
</organism>